<evidence type="ECO:0000256" key="1">
    <source>
        <dbReference type="ARBA" id="ARBA00044777"/>
    </source>
</evidence>
<dbReference type="InterPro" id="IPR003768">
    <property type="entry name" value="ScpA"/>
</dbReference>
<evidence type="ECO:0000313" key="2">
    <source>
        <dbReference type="EMBL" id="NLW35473.1"/>
    </source>
</evidence>
<accession>A0A351U042</accession>
<dbReference type="Proteomes" id="UP000777265">
    <property type="component" value="Unassembled WGS sequence"/>
</dbReference>
<dbReference type="AlphaFoldDB" id="A0A351U042"/>
<comment type="caution">
    <text evidence="2">The sequence shown here is derived from an EMBL/GenBank/DDBJ whole genome shotgun (WGS) entry which is preliminary data.</text>
</comment>
<dbReference type="Gene3D" id="6.10.250.2410">
    <property type="match status" value="1"/>
</dbReference>
<evidence type="ECO:0000313" key="3">
    <source>
        <dbReference type="Proteomes" id="UP000777265"/>
    </source>
</evidence>
<dbReference type="PANTHER" id="PTHR33969:SF2">
    <property type="entry name" value="SEGREGATION AND CONDENSATION PROTEIN A"/>
    <property type="match status" value="1"/>
</dbReference>
<sequence length="245" mass="28562">MSLTFPELEVRMECYEGPLAVLLTLIRRNRVSIWDIPLSAITERFLDYVDLVTEMNLKIAEDFIEIASLLIYVKSRMLLPADGDGQEDDPREELVERIIEYERLRHMVSSIDGLPMLHRDVFVRGKTVYREEDDHDLLYLCTVFFEFMKSKEEKYLEIREIRPTLEEKLDALKAILNASGVYVWNMDEDVEQPEKVATVLGILELTKIKVATVIQRRPFGRIIIKRRNGYGALAHDQGWDADRAQ</sequence>
<proteinExistence type="predicted"/>
<organism evidence="2 3">
    <name type="scientific">Syntrophorhabdus aromaticivorans</name>
    <dbReference type="NCBI Taxonomy" id="328301"/>
    <lineage>
        <taxon>Bacteria</taxon>
        <taxon>Pseudomonadati</taxon>
        <taxon>Thermodesulfobacteriota</taxon>
        <taxon>Syntrophorhabdia</taxon>
        <taxon>Syntrophorhabdales</taxon>
        <taxon>Syntrophorhabdaceae</taxon>
        <taxon>Syntrophorhabdus</taxon>
    </lineage>
</organism>
<dbReference type="STRING" id="909663.GCA_000512235_02211"/>
<gene>
    <name evidence="2" type="ORF">GXY80_08350</name>
</gene>
<dbReference type="EMBL" id="JAAYEE010000134">
    <property type="protein sequence ID" value="NLW35473.1"/>
    <property type="molecule type" value="Genomic_DNA"/>
</dbReference>
<reference evidence="2" key="1">
    <citation type="journal article" date="2020" name="Biotechnol. Biofuels">
        <title>New insights from the biogas microbiome by comprehensive genome-resolved metagenomics of nearly 1600 species originating from multiple anaerobic digesters.</title>
        <authorList>
            <person name="Campanaro S."/>
            <person name="Treu L."/>
            <person name="Rodriguez-R L.M."/>
            <person name="Kovalovszki A."/>
            <person name="Ziels R.M."/>
            <person name="Maus I."/>
            <person name="Zhu X."/>
            <person name="Kougias P.G."/>
            <person name="Basile A."/>
            <person name="Luo G."/>
            <person name="Schluter A."/>
            <person name="Konstantinidis K.T."/>
            <person name="Angelidaki I."/>
        </authorList>
    </citation>
    <scope>NUCLEOTIDE SEQUENCE</scope>
    <source>
        <strain evidence="2">AS06rmzACSIP_7</strain>
    </source>
</reference>
<reference evidence="2" key="2">
    <citation type="submission" date="2020-01" db="EMBL/GenBank/DDBJ databases">
        <authorList>
            <person name="Campanaro S."/>
        </authorList>
    </citation>
    <scope>NUCLEOTIDE SEQUENCE</scope>
    <source>
        <strain evidence="2">AS06rmzACSIP_7</strain>
    </source>
</reference>
<protein>
    <recommendedName>
        <fullName evidence="1">Segregation and condensation protein A</fullName>
    </recommendedName>
</protein>
<name>A0A351U042_9BACT</name>
<dbReference type="PANTHER" id="PTHR33969">
    <property type="entry name" value="SEGREGATION AND CONDENSATION PROTEIN A"/>
    <property type="match status" value="1"/>
</dbReference>
<dbReference type="Pfam" id="PF02616">
    <property type="entry name" value="SMC_ScpA"/>
    <property type="match status" value="1"/>
</dbReference>